<protein>
    <submittedName>
        <fullName evidence="1">Lipocalin-like domain-containing protein</fullName>
    </submittedName>
</protein>
<evidence type="ECO:0000313" key="1">
    <source>
        <dbReference type="EMBL" id="SKB39826.1"/>
    </source>
</evidence>
<dbReference type="AlphaFoldDB" id="A0A1T5AXX4"/>
<sequence length="169" mass="18039">MTYKHILFFLGIALVLISCSSDKNDGEAEVQVASTAILGTWDATELVIDNATASDNTKFAKGILDLLTDKDCYVVTLTFNEDLTASASNSANYVEVNATGTGLDIPCPTEADLESSTYTFDGTTVTTTKSNGEVLNINVSIDGDVMTVDAADLEIPNFSDDGQMLFVKR</sequence>
<proteinExistence type="predicted"/>
<dbReference type="Proteomes" id="UP000190339">
    <property type="component" value="Unassembled WGS sequence"/>
</dbReference>
<dbReference type="RefSeq" id="WP_079511724.1">
    <property type="nucleotide sequence ID" value="NZ_CAXBOB010000053.1"/>
</dbReference>
<dbReference type="STRING" id="561365.SAMN05660866_01223"/>
<accession>A0A1T5AXX4</accession>
<dbReference type="OrthoDB" id="1434105at2"/>
<dbReference type="PROSITE" id="PS51257">
    <property type="entry name" value="PROKAR_LIPOPROTEIN"/>
    <property type="match status" value="1"/>
</dbReference>
<name>A0A1T5AXX4_9FLAO</name>
<evidence type="ECO:0000313" key="2">
    <source>
        <dbReference type="Proteomes" id="UP000190339"/>
    </source>
</evidence>
<gene>
    <name evidence="1" type="ORF">SAMN05660866_01223</name>
</gene>
<organism evidence="1 2">
    <name type="scientific">Maribacter arcticus</name>
    <dbReference type="NCBI Taxonomy" id="561365"/>
    <lineage>
        <taxon>Bacteria</taxon>
        <taxon>Pseudomonadati</taxon>
        <taxon>Bacteroidota</taxon>
        <taxon>Flavobacteriia</taxon>
        <taxon>Flavobacteriales</taxon>
        <taxon>Flavobacteriaceae</taxon>
        <taxon>Maribacter</taxon>
    </lineage>
</organism>
<dbReference type="EMBL" id="FUYL01000003">
    <property type="protein sequence ID" value="SKB39826.1"/>
    <property type="molecule type" value="Genomic_DNA"/>
</dbReference>
<reference evidence="2" key="1">
    <citation type="submission" date="2017-02" db="EMBL/GenBank/DDBJ databases">
        <authorList>
            <person name="Varghese N."/>
            <person name="Submissions S."/>
        </authorList>
    </citation>
    <scope>NUCLEOTIDE SEQUENCE [LARGE SCALE GENOMIC DNA]</scope>
    <source>
        <strain evidence="2">DSM 23546</strain>
    </source>
</reference>
<keyword evidence="2" id="KW-1185">Reference proteome</keyword>